<accession>A0A5M3Y1C8</accession>
<dbReference type="AlphaFoldDB" id="A0A5M3Y1C8"/>
<gene>
    <name evidence="1" type="ORF">Aple_084320</name>
</gene>
<protein>
    <submittedName>
        <fullName evidence="1">Uncharacterized protein</fullName>
    </submittedName>
</protein>
<comment type="caution">
    <text evidence="1">The sequence shown here is derived from an EMBL/GenBank/DDBJ whole genome shotgun (WGS) entry which is preliminary data.</text>
</comment>
<dbReference type="RefSeq" id="WP_174889949.1">
    <property type="nucleotide sequence ID" value="NZ_BAAAHM010000052.1"/>
</dbReference>
<dbReference type="EMBL" id="BLAF01000069">
    <property type="protein sequence ID" value="GES25533.1"/>
    <property type="molecule type" value="Genomic_DNA"/>
</dbReference>
<name>A0A5M3Y1C8_9ACTN</name>
<sequence>MSAHAGHETPEPRVPRTADGIAAALSGSRRMEFYRQLGTAPMGQVEAVLRRWWAEAMLDSDPAVKDVERELRQGRARAGTPIEDVFPDWNDHVARARARRE</sequence>
<evidence type="ECO:0000313" key="2">
    <source>
        <dbReference type="Proteomes" id="UP000377595"/>
    </source>
</evidence>
<keyword evidence="2" id="KW-1185">Reference proteome</keyword>
<dbReference type="Proteomes" id="UP000377595">
    <property type="component" value="Unassembled WGS sequence"/>
</dbReference>
<evidence type="ECO:0000313" key="1">
    <source>
        <dbReference type="EMBL" id="GES25533.1"/>
    </source>
</evidence>
<reference evidence="1 2" key="1">
    <citation type="submission" date="2019-10" db="EMBL/GenBank/DDBJ databases">
        <title>Whole genome shotgun sequence of Acrocarpospora pleiomorpha NBRC 16267.</title>
        <authorList>
            <person name="Ichikawa N."/>
            <person name="Kimura A."/>
            <person name="Kitahashi Y."/>
            <person name="Komaki H."/>
            <person name="Oguchi A."/>
        </authorList>
    </citation>
    <scope>NUCLEOTIDE SEQUENCE [LARGE SCALE GENOMIC DNA]</scope>
    <source>
        <strain evidence="1 2">NBRC 16267</strain>
    </source>
</reference>
<organism evidence="1 2">
    <name type="scientific">Acrocarpospora pleiomorpha</name>
    <dbReference type="NCBI Taxonomy" id="90975"/>
    <lineage>
        <taxon>Bacteria</taxon>
        <taxon>Bacillati</taxon>
        <taxon>Actinomycetota</taxon>
        <taxon>Actinomycetes</taxon>
        <taxon>Streptosporangiales</taxon>
        <taxon>Streptosporangiaceae</taxon>
        <taxon>Acrocarpospora</taxon>
    </lineage>
</organism>
<proteinExistence type="predicted"/>